<keyword evidence="2" id="KW-0067">ATP-binding</keyword>
<feature type="domain" description="Myosin motor" evidence="5">
    <location>
        <begin position="1"/>
        <end position="49"/>
    </location>
</feature>
<accession>A0ABD0P8W8</accession>
<sequence>ANNARDALAKAIYSRLFDHVVKRVNQCFPFDTSSNFIGVLDIAGFGELE</sequence>
<keyword evidence="7" id="KW-1185">Reference proteome</keyword>
<feature type="non-terminal residue" evidence="6">
    <location>
        <position position="1"/>
    </location>
</feature>
<dbReference type="PANTHER" id="PTHR13140:SF745">
    <property type="entry name" value="UNCONVENTIONAL MYOSIN-VI"/>
    <property type="match status" value="1"/>
</dbReference>
<dbReference type="EMBL" id="JAMKFB020000017">
    <property type="protein sequence ID" value="KAL0170362.1"/>
    <property type="molecule type" value="Genomic_DNA"/>
</dbReference>
<keyword evidence="4" id="KW-0518">Myosin</keyword>
<dbReference type="InterPro" id="IPR001609">
    <property type="entry name" value="Myosin_head_motor_dom-like"/>
</dbReference>
<evidence type="ECO:0000313" key="6">
    <source>
        <dbReference type="EMBL" id="KAL0170362.1"/>
    </source>
</evidence>
<keyword evidence="3 4" id="KW-0009">Actin-binding</keyword>
<dbReference type="PANTHER" id="PTHR13140">
    <property type="entry name" value="MYOSIN"/>
    <property type="match status" value="1"/>
</dbReference>
<reference evidence="6 7" key="1">
    <citation type="submission" date="2024-05" db="EMBL/GenBank/DDBJ databases">
        <title>Genome sequencing and assembly of Indian major carp, Cirrhinus mrigala (Hamilton, 1822).</title>
        <authorList>
            <person name="Mohindra V."/>
            <person name="Chowdhury L.M."/>
            <person name="Lal K."/>
            <person name="Jena J.K."/>
        </authorList>
    </citation>
    <scope>NUCLEOTIDE SEQUENCE [LARGE SCALE GENOMIC DNA]</scope>
    <source>
        <strain evidence="6">CM1030</strain>
        <tissue evidence="6">Blood</tissue>
    </source>
</reference>
<dbReference type="Pfam" id="PF00063">
    <property type="entry name" value="Myosin_head"/>
    <property type="match status" value="1"/>
</dbReference>
<gene>
    <name evidence="6" type="ORF">M9458_034958</name>
</gene>
<keyword evidence="4" id="KW-0505">Motor protein</keyword>
<evidence type="ECO:0000256" key="4">
    <source>
        <dbReference type="PROSITE-ProRule" id="PRU00782"/>
    </source>
</evidence>
<evidence type="ECO:0000256" key="2">
    <source>
        <dbReference type="ARBA" id="ARBA00022840"/>
    </source>
</evidence>
<dbReference type="PROSITE" id="PS51456">
    <property type="entry name" value="MYOSIN_MOTOR"/>
    <property type="match status" value="1"/>
</dbReference>
<protein>
    <recommendedName>
        <fullName evidence="5">Myosin motor domain-containing protein</fullName>
    </recommendedName>
</protein>
<evidence type="ECO:0000256" key="1">
    <source>
        <dbReference type="ARBA" id="ARBA00022741"/>
    </source>
</evidence>
<evidence type="ECO:0000313" key="7">
    <source>
        <dbReference type="Proteomes" id="UP001529510"/>
    </source>
</evidence>
<organism evidence="6 7">
    <name type="scientific">Cirrhinus mrigala</name>
    <name type="common">Mrigala</name>
    <dbReference type="NCBI Taxonomy" id="683832"/>
    <lineage>
        <taxon>Eukaryota</taxon>
        <taxon>Metazoa</taxon>
        <taxon>Chordata</taxon>
        <taxon>Craniata</taxon>
        <taxon>Vertebrata</taxon>
        <taxon>Euteleostomi</taxon>
        <taxon>Actinopterygii</taxon>
        <taxon>Neopterygii</taxon>
        <taxon>Teleostei</taxon>
        <taxon>Ostariophysi</taxon>
        <taxon>Cypriniformes</taxon>
        <taxon>Cyprinidae</taxon>
        <taxon>Labeoninae</taxon>
        <taxon>Labeonini</taxon>
        <taxon>Cirrhinus</taxon>
    </lineage>
</organism>
<proteinExistence type="inferred from homology"/>
<comment type="caution">
    <text evidence="6">The sequence shown here is derived from an EMBL/GenBank/DDBJ whole genome shotgun (WGS) entry which is preliminary data.</text>
</comment>
<dbReference type="GO" id="GO:0016459">
    <property type="term" value="C:myosin complex"/>
    <property type="evidence" value="ECO:0007669"/>
    <property type="project" value="UniProtKB-KW"/>
</dbReference>
<evidence type="ECO:0000259" key="5">
    <source>
        <dbReference type="PROSITE" id="PS51456"/>
    </source>
</evidence>
<keyword evidence="1" id="KW-0547">Nucleotide-binding</keyword>
<comment type="similarity">
    <text evidence="4">Belongs to the TRAFAC class myosin-kinesin ATPase superfamily. Myosin family.</text>
</comment>
<dbReference type="Gene3D" id="1.20.120.720">
    <property type="entry name" value="Myosin VI head, motor domain, U50 subdomain"/>
    <property type="match status" value="1"/>
</dbReference>
<evidence type="ECO:0000256" key="3">
    <source>
        <dbReference type="ARBA" id="ARBA00023203"/>
    </source>
</evidence>
<dbReference type="GO" id="GO:0003779">
    <property type="term" value="F:actin binding"/>
    <property type="evidence" value="ECO:0007669"/>
    <property type="project" value="UniProtKB-KW"/>
</dbReference>
<name>A0ABD0P8W8_CIRMR</name>
<dbReference type="SUPFAM" id="SSF52540">
    <property type="entry name" value="P-loop containing nucleoside triphosphate hydrolases"/>
    <property type="match status" value="1"/>
</dbReference>
<dbReference type="InterPro" id="IPR027417">
    <property type="entry name" value="P-loop_NTPase"/>
</dbReference>
<comment type="caution">
    <text evidence="4">Lacks conserved residue(s) required for the propagation of feature annotation.</text>
</comment>
<dbReference type="AlphaFoldDB" id="A0ABD0P8W8"/>
<dbReference type="GO" id="GO:0005524">
    <property type="term" value="F:ATP binding"/>
    <property type="evidence" value="ECO:0007669"/>
    <property type="project" value="UniProtKB-KW"/>
</dbReference>
<dbReference type="Proteomes" id="UP001529510">
    <property type="component" value="Unassembled WGS sequence"/>
</dbReference>